<comment type="caution">
    <text evidence="3">The sequence shown here is derived from an EMBL/GenBank/DDBJ whole genome shotgun (WGS) entry which is preliminary data.</text>
</comment>
<accession>A0AAE1AIR6</accession>
<gene>
    <name evidence="3" type="ORF">RRG08_026995</name>
</gene>
<organism evidence="3 4">
    <name type="scientific">Elysia crispata</name>
    <name type="common">lettuce slug</name>
    <dbReference type="NCBI Taxonomy" id="231223"/>
    <lineage>
        <taxon>Eukaryota</taxon>
        <taxon>Metazoa</taxon>
        <taxon>Spiralia</taxon>
        <taxon>Lophotrochozoa</taxon>
        <taxon>Mollusca</taxon>
        <taxon>Gastropoda</taxon>
        <taxon>Heterobranchia</taxon>
        <taxon>Euthyneura</taxon>
        <taxon>Panpulmonata</taxon>
        <taxon>Sacoglossa</taxon>
        <taxon>Placobranchoidea</taxon>
        <taxon>Plakobranchidae</taxon>
        <taxon>Elysia</taxon>
    </lineage>
</organism>
<protein>
    <recommendedName>
        <fullName evidence="5">Sodefrin-like factor</fullName>
    </recommendedName>
</protein>
<feature type="region of interest" description="Disordered" evidence="1">
    <location>
        <begin position="107"/>
        <end position="141"/>
    </location>
</feature>
<feature type="signal peptide" evidence="2">
    <location>
        <begin position="1"/>
        <end position="16"/>
    </location>
</feature>
<dbReference type="AlphaFoldDB" id="A0AAE1AIR6"/>
<keyword evidence="2" id="KW-0732">Signal</keyword>
<keyword evidence="4" id="KW-1185">Reference proteome</keyword>
<dbReference type="SUPFAM" id="SSF57302">
    <property type="entry name" value="Snake toxin-like"/>
    <property type="match status" value="1"/>
</dbReference>
<proteinExistence type="predicted"/>
<sequence>MQRLFLFLVGVTTALAAPGITCPKCTDPFDYTSCTQTQTCHSHDVCELQIHLADNNRMAYVCKNSHACTNHEAHACSIDHHEMCAYCCSSLDACKQQRENIFSKLPQTTKPPVASTMPPAGSTMPPAGSTMPSAGSTMPSAGSTMPSAIPSKCIQCGDSTTDCTAVELLLATPTDCPASKPYCYNKIVQTTVETHIVKGCMDMPTCEQQWWNSTSPKPECQVVDPSTPTTLDCTFCCQGDGCNSDTKPIDTALLQFTP</sequence>
<evidence type="ECO:0000256" key="1">
    <source>
        <dbReference type="SAM" id="MobiDB-lite"/>
    </source>
</evidence>
<evidence type="ECO:0000313" key="4">
    <source>
        <dbReference type="Proteomes" id="UP001283361"/>
    </source>
</evidence>
<dbReference type="InterPro" id="IPR045860">
    <property type="entry name" value="Snake_toxin-like_sf"/>
</dbReference>
<dbReference type="CDD" id="cd00117">
    <property type="entry name" value="TFP"/>
    <property type="match status" value="1"/>
</dbReference>
<evidence type="ECO:0000313" key="3">
    <source>
        <dbReference type="EMBL" id="KAK3788260.1"/>
    </source>
</evidence>
<reference evidence="3" key="1">
    <citation type="journal article" date="2023" name="G3 (Bethesda)">
        <title>A reference genome for the long-term kleptoplast-retaining sea slug Elysia crispata morphotype clarki.</title>
        <authorList>
            <person name="Eastman K.E."/>
            <person name="Pendleton A.L."/>
            <person name="Shaikh M.A."/>
            <person name="Suttiyut T."/>
            <person name="Ogas R."/>
            <person name="Tomko P."/>
            <person name="Gavelis G."/>
            <person name="Widhalm J.R."/>
            <person name="Wisecaver J.H."/>
        </authorList>
    </citation>
    <scope>NUCLEOTIDE SEQUENCE</scope>
    <source>
        <strain evidence="3">ECLA1</strain>
    </source>
</reference>
<feature type="compositionally biased region" description="Polar residues" evidence="1">
    <location>
        <begin position="130"/>
        <end position="141"/>
    </location>
</feature>
<evidence type="ECO:0008006" key="5">
    <source>
        <dbReference type="Google" id="ProtNLM"/>
    </source>
</evidence>
<dbReference type="Proteomes" id="UP001283361">
    <property type="component" value="Unassembled WGS sequence"/>
</dbReference>
<dbReference type="EMBL" id="JAWDGP010001773">
    <property type="protein sequence ID" value="KAK3788260.1"/>
    <property type="molecule type" value="Genomic_DNA"/>
</dbReference>
<feature type="chain" id="PRO_5042112663" description="Sodefrin-like factor" evidence="2">
    <location>
        <begin position="17"/>
        <end position="258"/>
    </location>
</feature>
<name>A0AAE1AIR6_9GAST</name>
<evidence type="ECO:0000256" key="2">
    <source>
        <dbReference type="SAM" id="SignalP"/>
    </source>
</evidence>